<comment type="similarity">
    <text evidence="15">Belongs to the THEM4/THEM5 thioesterase family.</text>
</comment>
<dbReference type="AlphaFoldDB" id="A0A1H8RN74"/>
<feature type="domain" description="Thioesterase" evidence="24">
    <location>
        <begin position="48"/>
        <end position="121"/>
    </location>
</feature>
<keyword evidence="12" id="KW-0966">Cell projection</keyword>
<evidence type="ECO:0000259" key="24">
    <source>
        <dbReference type="Pfam" id="PF03061"/>
    </source>
</evidence>
<keyword evidence="9" id="KW-0809">Transit peptide</keyword>
<keyword evidence="26" id="KW-1185">Reference proteome</keyword>
<evidence type="ECO:0000256" key="9">
    <source>
        <dbReference type="ARBA" id="ARBA00022946"/>
    </source>
</evidence>
<gene>
    <name evidence="25" type="ORF">SAMN04490178_10419</name>
</gene>
<evidence type="ECO:0000256" key="7">
    <source>
        <dbReference type="ARBA" id="ARBA00022801"/>
    </source>
</evidence>
<protein>
    <recommendedName>
        <fullName evidence="17">Acyl-coenzyme A thioesterase THEM4</fullName>
        <ecNumber evidence="16">3.1.2.2</ecNumber>
    </recommendedName>
    <alternativeName>
        <fullName evidence="18">Thioesterase superfamily member 4</fullName>
    </alternativeName>
</protein>
<keyword evidence="5" id="KW-0963">Cytoplasm</keyword>
<evidence type="ECO:0000256" key="18">
    <source>
        <dbReference type="ARBA" id="ARBA00043210"/>
    </source>
</evidence>
<sequence>MAEWEARDDDWCFACGRKNPIGLKLNFREENGIYITEFKPGPEHQSYNGIVHGGIISTLLDEVMVRYLYSLGHHAVTARLEVRYRRPTPVDRTLTVTGWIVKERGKLYEMTGKVVLPDGSVTAEGKATVAVIEER</sequence>
<dbReference type="EC" id="3.1.2.2" evidence="16"/>
<evidence type="ECO:0000256" key="2">
    <source>
        <dbReference type="ARBA" id="ARBA00004496"/>
    </source>
</evidence>
<dbReference type="RefSeq" id="WP_091744284.1">
    <property type="nucleotide sequence ID" value="NZ_FODY01000004.1"/>
</dbReference>
<evidence type="ECO:0000256" key="14">
    <source>
        <dbReference type="ARBA" id="ARBA00037002"/>
    </source>
</evidence>
<keyword evidence="6" id="KW-0053">Apoptosis</keyword>
<evidence type="ECO:0000256" key="23">
    <source>
        <dbReference type="ARBA" id="ARBA00048180"/>
    </source>
</evidence>
<comment type="catalytic activity">
    <reaction evidence="21">
        <text>decanoyl-CoA + H2O = decanoate + CoA + H(+)</text>
        <dbReference type="Rhea" id="RHEA:40059"/>
        <dbReference type="ChEBI" id="CHEBI:15377"/>
        <dbReference type="ChEBI" id="CHEBI:15378"/>
        <dbReference type="ChEBI" id="CHEBI:27689"/>
        <dbReference type="ChEBI" id="CHEBI:57287"/>
        <dbReference type="ChEBI" id="CHEBI:61430"/>
    </reaction>
    <physiologicalReaction direction="left-to-right" evidence="21">
        <dbReference type="Rhea" id="RHEA:40060"/>
    </physiologicalReaction>
</comment>
<dbReference type="InterPro" id="IPR052365">
    <property type="entry name" value="THEM4/THEM5_acyl-CoA_thioest"/>
</dbReference>
<evidence type="ECO:0000313" key="25">
    <source>
        <dbReference type="EMBL" id="SEO67830.1"/>
    </source>
</evidence>
<organism evidence="25 26">
    <name type="scientific">Propionispora vibrioides</name>
    <dbReference type="NCBI Taxonomy" id="112903"/>
    <lineage>
        <taxon>Bacteria</taxon>
        <taxon>Bacillati</taxon>
        <taxon>Bacillota</taxon>
        <taxon>Negativicutes</taxon>
        <taxon>Selenomonadales</taxon>
        <taxon>Sporomusaceae</taxon>
        <taxon>Propionispora</taxon>
    </lineage>
</organism>
<reference evidence="25 26" key="1">
    <citation type="submission" date="2016-10" db="EMBL/GenBank/DDBJ databases">
        <authorList>
            <person name="de Groot N.N."/>
        </authorList>
    </citation>
    <scope>NUCLEOTIDE SEQUENCE [LARGE SCALE GENOMIC DNA]</scope>
    <source>
        <strain evidence="25 26">DSM 13305</strain>
    </source>
</reference>
<evidence type="ECO:0000256" key="5">
    <source>
        <dbReference type="ARBA" id="ARBA00022490"/>
    </source>
</evidence>
<dbReference type="GO" id="GO:0005737">
    <property type="term" value="C:cytoplasm"/>
    <property type="evidence" value="ECO:0007669"/>
    <property type="project" value="UniProtKB-SubCell"/>
</dbReference>
<evidence type="ECO:0000256" key="13">
    <source>
        <dbReference type="ARBA" id="ARBA00035852"/>
    </source>
</evidence>
<dbReference type="InterPro" id="IPR006683">
    <property type="entry name" value="Thioestr_dom"/>
</dbReference>
<comment type="catalytic activity">
    <reaction evidence="23">
        <text>tetradecanoyl-CoA + H2O = tetradecanoate + CoA + H(+)</text>
        <dbReference type="Rhea" id="RHEA:40119"/>
        <dbReference type="ChEBI" id="CHEBI:15377"/>
        <dbReference type="ChEBI" id="CHEBI:15378"/>
        <dbReference type="ChEBI" id="CHEBI:30807"/>
        <dbReference type="ChEBI" id="CHEBI:57287"/>
        <dbReference type="ChEBI" id="CHEBI:57385"/>
    </reaction>
    <physiologicalReaction direction="left-to-right" evidence="23">
        <dbReference type="Rhea" id="RHEA:40120"/>
    </physiologicalReaction>
</comment>
<keyword evidence="8" id="KW-0276">Fatty acid metabolism</keyword>
<evidence type="ECO:0000256" key="12">
    <source>
        <dbReference type="ARBA" id="ARBA00023273"/>
    </source>
</evidence>
<dbReference type="OrthoDB" id="9792301at2"/>
<keyword evidence="11" id="KW-0472">Membrane</keyword>
<dbReference type="GO" id="GO:0016020">
    <property type="term" value="C:membrane"/>
    <property type="evidence" value="ECO:0007669"/>
    <property type="project" value="UniProtKB-SubCell"/>
</dbReference>
<name>A0A1H8RN74_9FIRM</name>
<dbReference type="PANTHER" id="PTHR12418">
    <property type="entry name" value="ACYL-COENZYME A THIOESTERASE THEM4"/>
    <property type="match status" value="1"/>
</dbReference>
<dbReference type="Gene3D" id="3.10.129.10">
    <property type="entry name" value="Hotdog Thioesterase"/>
    <property type="match status" value="1"/>
</dbReference>
<evidence type="ECO:0000256" key="20">
    <source>
        <dbReference type="ARBA" id="ARBA00047734"/>
    </source>
</evidence>
<accession>A0A1H8RN74</accession>
<comment type="catalytic activity">
    <reaction evidence="14">
        <text>(9Z)-octadecenoyl-CoA + H2O = (9Z)-octadecenoate + CoA + H(+)</text>
        <dbReference type="Rhea" id="RHEA:40139"/>
        <dbReference type="ChEBI" id="CHEBI:15377"/>
        <dbReference type="ChEBI" id="CHEBI:15378"/>
        <dbReference type="ChEBI" id="CHEBI:30823"/>
        <dbReference type="ChEBI" id="CHEBI:57287"/>
        <dbReference type="ChEBI" id="CHEBI:57387"/>
    </reaction>
    <physiologicalReaction direction="left-to-right" evidence="14">
        <dbReference type="Rhea" id="RHEA:40140"/>
    </physiologicalReaction>
</comment>
<comment type="catalytic activity">
    <reaction evidence="22">
        <text>dodecanoyl-CoA + H2O = dodecanoate + CoA + H(+)</text>
        <dbReference type="Rhea" id="RHEA:30135"/>
        <dbReference type="ChEBI" id="CHEBI:15377"/>
        <dbReference type="ChEBI" id="CHEBI:15378"/>
        <dbReference type="ChEBI" id="CHEBI:18262"/>
        <dbReference type="ChEBI" id="CHEBI:57287"/>
        <dbReference type="ChEBI" id="CHEBI:57375"/>
    </reaction>
    <physiologicalReaction direction="left-to-right" evidence="22">
        <dbReference type="Rhea" id="RHEA:30136"/>
    </physiologicalReaction>
</comment>
<dbReference type="PANTHER" id="PTHR12418:SF19">
    <property type="entry name" value="ACYL-COENZYME A THIOESTERASE THEM4"/>
    <property type="match status" value="1"/>
</dbReference>
<comment type="catalytic activity">
    <reaction evidence="13">
        <text>(5Z,8Z,11Z,14Z)-eicosatetraenoyl-CoA + H2O = (5Z,8Z,11Z,14Z)-eicosatetraenoate + CoA + H(+)</text>
        <dbReference type="Rhea" id="RHEA:40151"/>
        <dbReference type="ChEBI" id="CHEBI:15377"/>
        <dbReference type="ChEBI" id="CHEBI:15378"/>
        <dbReference type="ChEBI" id="CHEBI:32395"/>
        <dbReference type="ChEBI" id="CHEBI:57287"/>
        <dbReference type="ChEBI" id="CHEBI:57368"/>
    </reaction>
    <physiologicalReaction direction="left-to-right" evidence="13">
        <dbReference type="Rhea" id="RHEA:40152"/>
    </physiologicalReaction>
</comment>
<dbReference type="GO" id="GO:0016787">
    <property type="term" value="F:hydrolase activity"/>
    <property type="evidence" value="ECO:0007669"/>
    <property type="project" value="UniProtKB-KW"/>
</dbReference>
<dbReference type="EMBL" id="FODY01000004">
    <property type="protein sequence ID" value="SEO67830.1"/>
    <property type="molecule type" value="Genomic_DNA"/>
</dbReference>
<evidence type="ECO:0000256" key="21">
    <source>
        <dbReference type="ARBA" id="ARBA00047969"/>
    </source>
</evidence>
<evidence type="ECO:0000256" key="1">
    <source>
        <dbReference type="ARBA" id="ARBA00004170"/>
    </source>
</evidence>
<dbReference type="STRING" id="112903.SAMN04490178_10419"/>
<keyword evidence="7" id="KW-0378">Hydrolase</keyword>
<keyword evidence="4" id="KW-1003">Cell membrane</keyword>
<comment type="catalytic activity">
    <reaction evidence="20">
        <text>hexadecanoyl-CoA + H2O = hexadecanoate + CoA + H(+)</text>
        <dbReference type="Rhea" id="RHEA:16645"/>
        <dbReference type="ChEBI" id="CHEBI:7896"/>
        <dbReference type="ChEBI" id="CHEBI:15377"/>
        <dbReference type="ChEBI" id="CHEBI:15378"/>
        <dbReference type="ChEBI" id="CHEBI:57287"/>
        <dbReference type="ChEBI" id="CHEBI:57379"/>
        <dbReference type="EC" id="3.1.2.2"/>
    </reaction>
    <physiologicalReaction direction="left-to-right" evidence="20">
        <dbReference type="Rhea" id="RHEA:16646"/>
    </physiologicalReaction>
</comment>
<evidence type="ECO:0000256" key="8">
    <source>
        <dbReference type="ARBA" id="ARBA00022832"/>
    </source>
</evidence>
<comment type="catalytic activity">
    <reaction evidence="19">
        <text>octanoyl-CoA + H2O = octanoate + CoA + H(+)</text>
        <dbReference type="Rhea" id="RHEA:30143"/>
        <dbReference type="ChEBI" id="CHEBI:15377"/>
        <dbReference type="ChEBI" id="CHEBI:15378"/>
        <dbReference type="ChEBI" id="CHEBI:25646"/>
        <dbReference type="ChEBI" id="CHEBI:57287"/>
        <dbReference type="ChEBI" id="CHEBI:57386"/>
    </reaction>
    <physiologicalReaction direction="left-to-right" evidence="19">
        <dbReference type="Rhea" id="RHEA:30144"/>
    </physiologicalReaction>
</comment>
<evidence type="ECO:0000256" key="22">
    <source>
        <dbReference type="ARBA" id="ARBA00048074"/>
    </source>
</evidence>
<dbReference type="SUPFAM" id="SSF54637">
    <property type="entry name" value="Thioesterase/thiol ester dehydrase-isomerase"/>
    <property type="match status" value="1"/>
</dbReference>
<evidence type="ECO:0000256" key="3">
    <source>
        <dbReference type="ARBA" id="ARBA00004632"/>
    </source>
</evidence>
<evidence type="ECO:0000256" key="19">
    <source>
        <dbReference type="ARBA" id="ARBA00047588"/>
    </source>
</evidence>
<evidence type="ECO:0000256" key="4">
    <source>
        <dbReference type="ARBA" id="ARBA00022475"/>
    </source>
</evidence>
<keyword evidence="10" id="KW-0443">Lipid metabolism</keyword>
<dbReference type="CDD" id="cd03443">
    <property type="entry name" value="PaaI_thioesterase"/>
    <property type="match status" value="1"/>
</dbReference>
<evidence type="ECO:0000256" key="6">
    <source>
        <dbReference type="ARBA" id="ARBA00022703"/>
    </source>
</evidence>
<evidence type="ECO:0000256" key="11">
    <source>
        <dbReference type="ARBA" id="ARBA00023136"/>
    </source>
</evidence>
<dbReference type="Pfam" id="PF03061">
    <property type="entry name" value="4HBT"/>
    <property type="match status" value="1"/>
</dbReference>
<evidence type="ECO:0000256" key="17">
    <source>
        <dbReference type="ARBA" id="ARBA00040123"/>
    </source>
</evidence>
<evidence type="ECO:0000256" key="15">
    <source>
        <dbReference type="ARBA" id="ARBA00038456"/>
    </source>
</evidence>
<dbReference type="Proteomes" id="UP000198847">
    <property type="component" value="Unassembled WGS sequence"/>
</dbReference>
<evidence type="ECO:0000313" key="26">
    <source>
        <dbReference type="Proteomes" id="UP000198847"/>
    </source>
</evidence>
<comment type="subcellular location">
    <subcellularLocation>
        <location evidence="3">Cell projection</location>
        <location evidence="3">Ruffle membrane</location>
    </subcellularLocation>
    <subcellularLocation>
        <location evidence="2">Cytoplasm</location>
    </subcellularLocation>
    <subcellularLocation>
        <location evidence="1">Membrane</location>
        <topology evidence="1">Peripheral membrane protein</topology>
    </subcellularLocation>
</comment>
<dbReference type="InterPro" id="IPR029069">
    <property type="entry name" value="HotDog_dom_sf"/>
</dbReference>
<evidence type="ECO:0000256" key="10">
    <source>
        <dbReference type="ARBA" id="ARBA00023098"/>
    </source>
</evidence>
<proteinExistence type="inferred from homology"/>
<dbReference type="GO" id="GO:0006631">
    <property type="term" value="P:fatty acid metabolic process"/>
    <property type="evidence" value="ECO:0007669"/>
    <property type="project" value="UniProtKB-KW"/>
</dbReference>
<evidence type="ECO:0000256" key="16">
    <source>
        <dbReference type="ARBA" id="ARBA00038848"/>
    </source>
</evidence>